<reference evidence="1 2" key="1">
    <citation type="journal article" date="2022" name="DNA Res.">
        <title>Chromosomal-level genome assembly of the orchid tree Bauhinia variegata (Leguminosae; Cercidoideae) supports the allotetraploid origin hypothesis of Bauhinia.</title>
        <authorList>
            <person name="Zhong Y."/>
            <person name="Chen Y."/>
            <person name="Zheng D."/>
            <person name="Pang J."/>
            <person name="Liu Y."/>
            <person name="Luo S."/>
            <person name="Meng S."/>
            <person name="Qian L."/>
            <person name="Wei D."/>
            <person name="Dai S."/>
            <person name="Zhou R."/>
        </authorList>
    </citation>
    <scope>NUCLEOTIDE SEQUENCE [LARGE SCALE GENOMIC DNA]</scope>
    <source>
        <strain evidence="1">BV-YZ2020</strain>
    </source>
</reference>
<gene>
    <name evidence="1" type="ORF">L6164_012509</name>
</gene>
<name>A0ACB9PFG3_BAUVA</name>
<sequence length="281" mass="31678">MAPPKDLREIGLEGFALIDKFYGPQRRSSTTPPQQGRWLFQGPKPDEPGKPKPQYRWESYLLSLLRAAITKPSSFSFMHSPILFSSFGMEDHELQLVNVESPSEFQSPASPSIQPPSDLEIPDLEIKFGSYGTRSPILTSSSSSLDLNIELQNISVASTDSSPPLQLSSTSATATTKNFDYSLRPFYYRPYDLDLDISYYHYYQDYCWYYEQHCQFYSSFASTDSSPPPQLSSSSATVSDEQIVSVEGKFEDATKAVTEILENVFEDELEEEADSDDLILL</sequence>
<dbReference type="Proteomes" id="UP000828941">
    <property type="component" value="Chromosome 5"/>
</dbReference>
<dbReference type="EMBL" id="CM039430">
    <property type="protein sequence ID" value="KAI4345380.1"/>
    <property type="molecule type" value="Genomic_DNA"/>
</dbReference>
<evidence type="ECO:0000313" key="1">
    <source>
        <dbReference type="EMBL" id="KAI4345380.1"/>
    </source>
</evidence>
<organism evidence="1 2">
    <name type="scientific">Bauhinia variegata</name>
    <name type="common">Purple orchid tree</name>
    <name type="synonym">Phanera variegata</name>
    <dbReference type="NCBI Taxonomy" id="167791"/>
    <lineage>
        <taxon>Eukaryota</taxon>
        <taxon>Viridiplantae</taxon>
        <taxon>Streptophyta</taxon>
        <taxon>Embryophyta</taxon>
        <taxon>Tracheophyta</taxon>
        <taxon>Spermatophyta</taxon>
        <taxon>Magnoliopsida</taxon>
        <taxon>eudicotyledons</taxon>
        <taxon>Gunneridae</taxon>
        <taxon>Pentapetalae</taxon>
        <taxon>rosids</taxon>
        <taxon>fabids</taxon>
        <taxon>Fabales</taxon>
        <taxon>Fabaceae</taxon>
        <taxon>Cercidoideae</taxon>
        <taxon>Cercideae</taxon>
        <taxon>Bauhiniinae</taxon>
        <taxon>Bauhinia</taxon>
    </lineage>
</organism>
<accession>A0ACB9PFG3</accession>
<proteinExistence type="predicted"/>
<evidence type="ECO:0000313" key="2">
    <source>
        <dbReference type="Proteomes" id="UP000828941"/>
    </source>
</evidence>
<keyword evidence="2" id="KW-1185">Reference proteome</keyword>
<protein>
    <submittedName>
        <fullName evidence="1">Uncharacterized protein</fullName>
    </submittedName>
</protein>
<comment type="caution">
    <text evidence="1">The sequence shown here is derived from an EMBL/GenBank/DDBJ whole genome shotgun (WGS) entry which is preliminary data.</text>
</comment>